<dbReference type="SUPFAM" id="SSF52172">
    <property type="entry name" value="CheY-like"/>
    <property type="match status" value="1"/>
</dbReference>
<dbReference type="KEGG" id="mgot:MgSA37_03130"/>
<dbReference type="GO" id="GO:0003677">
    <property type="term" value="F:DNA binding"/>
    <property type="evidence" value="ECO:0007669"/>
    <property type="project" value="UniProtKB-KW"/>
</dbReference>
<dbReference type="EMBL" id="AP017313">
    <property type="protein sequence ID" value="BAU54950.1"/>
    <property type="molecule type" value="Genomic_DNA"/>
</dbReference>
<dbReference type="SMART" id="SM00850">
    <property type="entry name" value="LytTR"/>
    <property type="match status" value="1"/>
</dbReference>
<dbReference type="InterPro" id="IPR001789">
    <property type="entry name" value="Sig_transdc_resp-reg_receiver"/>
</dbReference>
<dbReference type="Pfam" id="PF00072">
    <property type="entry name" value="Response_reg"/>
    <property type="match status" value="1"/>
</dbReference>
<reference evidence="1 2" key="1">
    <citation type="submission" date="2015-12" db="EMBL/GenBank/DDBJ databases">
        <title>Genome sequence of Mucilaginibacter gotjawali.</title>
        <authorList>
            <person name="Lee J.S."/>
            <person name="Lee K.C."/>
            <person name="Kim K.K."/>
            <person name="Lee B.W."/>
        </authorList>
    </citation>
    <scope>NUCLEOTIDE SEQUENCE [LARGE SCALE GENOMIC DNA]</scope>
    <source>
        <strain evidence="1 2">SA3-7</strain>
    </source>
</reference>
<dbReference type="PROSITE" id="PS50930">
    <property type="entry name" value="HTH_LYTTR"/>
    <property type="match status" value="1"/>
</dbReference>
<name>A0A0X8X3H1_9SPHI</name>
<dbReference type="PROSITE" id="PS50110">
    <property type="entry name" value="RESPONSE_REGULATORY"/>
    <property type="match status" value="1"/>
</dbReference>
<dbReference type="SMART" id="SM00448">
    <property type="entry name" value="REC"/>
    <property type="match status" value="1"/>
</dbReference>
<evidence type="ECO:0000313" key="1">
    <source>
        <dbReference type="EMBL" id="BAU54950.1"/>
    </source>
</evidence>
<sequence>MNTCYVIDDEEHAIDTLVNYINKLPGLNLVGTSLNPLKAIDEITNSIQVDIVFLDVDMPEISGLDVADIISPHTAVIFTTAYPNYAVQAFEKNGSDFLLKPISFERFTKSVTKVQHLIKSKKVAETHHEEEQFFINPGIKGRIIQLSYSEIIYIEGLKNYVVLYTVDGKHITYLSMREIEKLLPMSRFTRIHKSYIVSIEKIKSIDGNNVILSPSIELPIGISFKDSFIHLINSRTLRSGRKVQ</sequence>
<protein>
    <submittedName>
        <fullName evidence="1">Transcriptional regulatory protein YehT</fullName>
    </submittedName>
</protein>
<accession>A0A0X8X3H1</accession>
<proteinExistence type="predicted"/>
<dbReference type="OrthoDB" id="9787344at2"/>
<dbReference type="PANTHER" id="PTHR37299">
    <property type="entry name" value="TRANSCRIPTIONAL REGULATOR-RELATED"/>
    <property type="match status" value="1"/>
</dbReference>
<dbReference type="GO" id="GO:0000156">
    <property type="term" value="F:phosphorelay response regulator activity"/>
    <property type="evidence" value="ECO:0007669"/>
    <property type="project" value="InterPro"/>
</dbReference>
<dbReference type="Gene3D" id="2.40.50.1020">
    <property type="entry name" value="LytTr DNA-binding domain"/>
    <property type="match status" value="1"/>
</dbReference>
<evidence type="ECO:0000313" key="2">
    <source>
        <dbReference type="Proteomes" id="UP000218263"/>
    </source>
</evidence>
<dbReference type="PANTHER" id="PTHR37299:SF1">
    <property type="entry name" value="STAGE 0 SPORULATION PROTEIN A HOMOLOG"/>
    <property type="match status" value="1"/>
</dbReference>
<keyword evidence="2" id="KW-1185">Reference proteome</keyword>
<gene>
    <name evidence="1" type="primary">yehT_5</name>
    <name evidence="1" type="ORF">MgSA37_03130</name>
</gene>
<dbReference type="Proteomes" id="UP000218263">
    <property type="component" value="Chromosome"/>
</dbReference>
<dbReference type="RefSeq" id="WP_096353076.1">
    <property type="nucleotide sequence ID" value="NZ_AP017313.1"/>
</dbReference>
<dbReference type="InterPro" id="IPR007492">
    <property type="entry name" value="LytTR_DNA-bd_dom"/>
</dbReference>
<dbReference type="InterPro" id="IPR011006">
    <property type="entry name" value="CheY-like_superfamily"/>
</dbReference>
<dbReference type="Gene3D" id="3.40.50.2300">
    <property type="match status" value="1"/>
</dbReference>
<dbReference type="AlphaFoldDB" id="A0A0X8X3H1"/>
<dbReference type="Pfam" id="PF04397">
    <property type="entry name" value="LytTR"/>
    <property type="match status" value="1"/>
</dbReference>
<dbReference type="InterPro" id="IPR046947">
    <property type="entry name" value="LytR-like"/>
</dbReference>
<organism evidence="1 2">
    <name type="scientific">Mucilaginibacter gotjawali</name>
    <dbReference type="NCBI Taxonomy" id="1550579"/>
    <lineage>
        <taxon>Bacteria</taxon>
        <taxon>Pseudomonadati</taxon>
        <taxon>Bacteroidota</taxon>
        <taxon>Sphingobacteriia</taxon>
        <taxon>Sphingobacteriales</taxon>
        <taxon>Sphingobacteriaceae</taxon>
        <taxon>Mucilaginibacter</taxon>
    </lineage>
</organism>